<evidence type="ECO:0000256" key="6">
    <source>
        <dbReference type="SAM" id="SignalP"/>
    </source>
</evidence>
<feature type="signal peptide" evidence="6">
    <location>
        <begin position="1"/>
        <end position="19"/>
    </location>
</feature>
<evidence type="ECO:0000256" key="3">
    <source>
        <dbReference type="ARBA" id="ARBA00023136"/>
    </source>
</evidence>
<dbReference type="InterPro" id="IPR050490">
    <property type="entry name" value="Bact_solute-bd_prot1"/>
</dbReference>
<feature type="chain" id="PRO_5046861013" evidence="6">
    <location>
        <begin position="20"/>
        <end position="448"/>
    </location>
</feature>
<dbReference type="EMBL" id="JANQBD010000002">
    <property type="protein sequence ID" value="MCR8630212.1"/>
    <property type="molecule type" value="Genomic_DNA"/>
</dbReference>
<dbReference type="InterPro" id="IPR006059">
    <property type="entry name" value="SBP"/>
</dbReference>
<dbReference type="PROSITE" id="PS51257">
    <property type="entry name" value="PROKAR_LIPOPROTEIN"/>
    <property type="match status" value="1"/>
</dbReference>
<evidence type="ECO:0000256" key="5">
    <source>
        <dbReference type="ARBA" id="ARBA00023288"/>
    </source>
</evidence>
<dbReference type="Pfam" id="PF01547">
    <property type="entry name" value="SBP_bac_1"/>
    <property type="match status" value="1"/>
</dbReference>
<reference evidence="7 8" key="1">
    <citation type="submission" date="2022-08" db="EMBL/GenBank/DDBJ databases">
        <title>Paenibacillus endoradicis sp. nov., Paenibacillus radicibacter sp. nov and Paenibacillus pararadicis sp. nov., three cold-adapted plant growth-promoting bacteria isolated from root of Larix gmelinii in Great Khingan.</title>
        <authorList>
            <person name="Xue H."/>
        </authorList>
    </citation>
    <scope>NUCLEOTIDE SEQUENCE [LARGE SCALE GENOMIC DNA]</scope>
    <source>
        <strain evidence="7 8">N5-1-1-5</strain>
    </source>
</reference>
<keyword evidence="1" id="KW-1003">Cell membrane</keyword>
<dbReference type="PANTHER" id="PTHR43649:SF33">
    <property type="entry name" value="POLYGALACTURONAN_RHAMNOGALACTURONAN-BINDING PROTEIN YTCQ"/>
    <property type="match status" value="1"/>
</dbReference>
<sequence length="448" mass="51266">MKKVIRKSCLIGSVLLVLAGCFDGTNTESIRTTEGTPPSETVAQTPDKELFIFTAWPSYFAKEEIFEQQIGQFIKKKFPDIKLKHVAWDSPGKRYEDLIALGTIPDIVFDDVRRNTYRQVRRFKMEYDMTDLIKKYNFDTSKLNSADMQHSINSSDGKLYSLPYNSNEYILVYNKDMFDKLDVAYPKDGMTWDDAYEIAKKLTLQEGDIPYRGFQMNPAIYLRFNQLSEPGLDPNENQASMVSDRWVKIVDNLRRFYEIPGNPLVNPNEFARGQVAMIIDSMENVTKFVAANKNLNFDFASVPIFPEAPKSKFQPNNYGMFITNQSNKKDLAFQVISYLLSPEVQLEIAKQGVMVPRRDAAVQQAFGQAVPQWQGKHIQSLFALNSAKPPSRKPGLTFINEDTYFMWRLISTDPIDTLAALRKTNESMNKGIEETIKIQQEGGISDYE</sequence>
<evidence type="ECO:0000313" key="8">
    <source>
        <dbReference type="Proteomes" id="UP001300012"/>
    </source>
</evidence>
<gene>
    <name evidence="7" type="ORF">NV381_03250</name>
</gene>
<proteinExistence type="predicted"/>
<evidence type="ECO:0000256" key="1">
    <source>
        <dbReference type="ARBA" id="ARBA00022475"/>
    </source>
</evidence>
<dbReference type="SUPFAM" id="SSF53850">
    <property type="entry name" value="Periplasmic binding protein-like II"/>
    <property type="match status" value="1"/>
</dbReference>
<keyword evidence="3" id="KW-0472">Membrane</keyword>
<organism evidence="7 8">
    <name type="scientific">Paenibacillus radicis</name>
    <name type="common">ex Xue et al. 2023</name>
    <dbReference type="NCBI Taxonomy" id="2972489"/>
    <lineage>
        <taxon>Bacteria</taxon>
        <taxon>Bacillati</taxon>
        <taxon>Bacillota</taxon>
        <taxon>Bacilli</taxon>
        <taxon>Bacillales</taxon>
        <taxon>Paenibacillaceae</taxon>
        <taxon>Paenibacillus</taxon>
    </lineage>
</organism>
<keyword evidence="8" id="KW-1185">Reference proteome</keyword>
<evidence type="ECO:0000256" key="2">
    <source>
        <dbReference type="ARBA" id="ARBA00022729"/>
    </source>
</evidence>
<keyword evidence="2 6" id="KW-0732">Signal</keyword>
<dbReference type="RefSeq" id="WP_258211831.1">
    <property type="nucleotide sequence ID" value="NZ_JANQBD010000002.1"/>
</dbReference>
<dbReference type="PANTHER" id="PTHR43649">
    <property type="entry name" value="ARABINOSE-BINDING PROTEIN-RELATED"/>
    <property type="match status" value="1"/>
</dbReference>
<comment type="caution">
    <text evidence="7">The sequence shown here is derived from an EMBL/GenBank/DDBJ whole genome shotgun (WGS) entry which is preliminary data.</text>
</comment>
<dbReference type="Gene3D" id="3.40.190.10">
    <property type="entry name" value="Periplasmic binding protein-like II"/>
    <property type="match status" value="1"/>
</dbReference>
<keyword evidence="4" id="KW-0564">Palmitate</keyword>
<name>A0ABT1YAJ7_9BACL</name>
<evidence type="ECO:0000313" key="7">
    <source>
        <dbReference type="EMBL" id="MCR8630212.1"/>
    </source>
</evidence>
<protein>
    <submittedName>
        <fullName evidence="7">Extracellular solute-binding protein</fullName>
    </submittedName>
</protein>
<evidence type="ECO:0000256" key="4">
    <source>
        <dbReference type="ARBA" id="ARBA00023139"/>
    </source>
</evidence>
<accession>A0ABT1YAJ7</accession>
<keyword evidence="5" id="KW-0449">Lipoprotein</keyword>
<dbReference type="Proteomes" id="UP001300012">
    <property type="component" value="Unassembled WGS sequence"/>
</dbReference>